<evidence type="ECO:0000313" key="3">
    <source>
        <dbReference type="Proteomes" id="UP000186817"/>
    </source>
</evidence>
<gene>
    <name evidence="2" type="ORF">AK812_SmicGene37961</name>
</gene>
<dbReference type="AlphaFoldDB" id="A0A1Q9CF70"/>
<organism evidence="2 3">
    <name type="scientific">Symbiodinium microadriaticum</name>
    <name type="common">Dinoflagellate</name>
    <name type="synonym">Zooxanthella microadriatica</name>
    <dbReference type="NCBI Taxonomy" id="2951"/>
    <lineage>
        <taxon>Eukaryota</taxon>
        <taxon>Sar</taxon>
        <taxon>Alveolata</taxon>
        <taxon>Dinophyceae</taxon>
        <taxon>Suessiales</taxon>
        <taxon>Symbiodiniaceae</taxon>
        <taxon>Symbiodinium</taxon>
    </lineage>
</organism>
<sequence>MLSCTERLKLQRSEEIVAMTETMARADLPRPPALPTLLAARTRPEPSPKSPKEKAAELEAIQEAQGRQPETRLTKERAITLQLELMAAYGTPAFQKELHEIGRRYGTSSKLRSELCKLVRRIQLDIIPRYGFDGSEEGVHSMLRSFKALEKDPDIEVNDVAIKELLSLEVPPMEMNEKNKLIARPVTKHRIMDLLRVQLIEFSKATFQADVEELKKCADYNSGRVFNPSRPMEQGFEDPDGYYHLEGRAELALLVQTRLLPQYGFAPSKAGVQDMIRHCAPFVRDPDVANLLDRVNEKLGMSPAACHRFRELVAQLS</sequence>
<name>A0A1Q9CF70_SYMMI</name>
<protein>
    <submittedName>
        <fullName evidence="2">Uncharacterized protein</fullName>
    </submittedName>
</protein>
<accession>A0A1Q9CF70</accession>
<dbReference type="InterPro" id="IPR026317">
    <property type="entry name" value="P_C10"/>
</dbReference>
<dbReference type="EMBL" id="LSRX01001276">
    <property type="protein sequence ID" value="OLP81487.1"/>
    <property type="molecule type" value="Genomic_DNA"/>
</dbReference>
<feature type="compositionally biased region" description="Basic and acidic residues" evidence="1">
    <location>
        <begin position="42"/>
        <end position="57"/>
    </location>
</feature>
<dbReference type="OrthoDB" id="427276at2759"/>
<reference evidence="2 3" key="1">
    <citation type="submission" date="2016-02" db="EMBL/GenBank/DDBJ databases">
        <title>Genome analysis of coral dinoflagellate symbionts highlights evolutionary adaptations to a symbiotic lifestyle.</title>
        <authorList>
            <person name="Aranda M."/>
            <person name="Li Y."/>
            <person name="Liew Y.J."/>
            <person name="Baumgarten S."/>
            <person name="Simakov O."/>
            <person name="Wilson M."/>
            <person name="Piel J."/>
            <person name="Ashoor H."/>
            <person name="Bougouffa S."/>
            <person name="Bajic V.B."/>
            <person name="Ryu T."/>
            <person name="Ravasi T."/>
            <person name="Bayer T."/>
            <person name="Micklem G."/>
            <person name="Kim H."/>
            <person name="Bhak J."/>
            <person name="Lajeunesse T.C."/>
            <person name="Voolstra C.R."/>
        </authorList>
    </citation>
    <scope>NUCLEOTIDE SEQUENCE [LARGE SCALE GENOMIC DNA]</scope>
    <source>
        <strain evidence="2 3">CCMP2467</strain>
    </source>
</reference>
<dbReference type="Pfam" id="PF14974">
    <property type="entry name" value="P_C10"/>
    <property type="match status" value="1"/>
</dbReference>
<evidence type="ECO:0000256" key="1">
    <source>
        <dbReference type="SAM" id="MobiDB-lite"/>
    </source>
</evidence>
<comment type="caution">
    <text evidence="2">The sequence shown here is derived from an EMBL/GenBank/DDBJ whole genome shotgun (WGS) entry which is preliminary data.</text>
</comment>
<feature type="region of interest" description="Disordered" evidence="1">
    <location>
        <begin position="37"/>
        <end position="73"/>
    </location>
</feature>
<dbReference type="Proteomes" id="UP000186817">
    <property type="component" value="Unassembled WGS sequence"/>
</dbReference>
<evidence type="ECO:0000313" key="2">
    <source>
        <dbReference type="EMBL" id="OLP81487.1"/>
    </source>
</evidence>
<proteinExistence type="predicted"/>
<keyword evidence="3" id="KW-1185">Reference proteome</keyword>